<gene>
    <name evidence="6" type="ORF">H4O11_13675</name>
</gene>
<evidence type="ECO:0000313" key="6">
    <source>
        <dbReference type="EMBL" id="MBA8682848.1"/>
    </source>
</evidence>
<feature type="chain" id="PRO_5031167246" evidence="4">
    <location>
        <begin position="21"/>
        <end position="369"/>
    </location>
</feature>
<dbReference type="InterPro" id="IPR050325">
    <property type="entry name" value="Prot/Nucl_acid_deglycase"/>
</dbReference>
<evidence type="ECO:0000256" key="3">
    <source>
        <dbReference type="ARBA" id="ARBA00038493"/>
    </source>
</evidence>
<sequence length="369" mass="40104">MPRTHLLATILMLFPFVAAATDPPRALLVVSSEGRDQGQTRPGFEMDEFAQAWLILKRNGFHVEVASPRGGRVEADKFNPEEAFNAELLADTDATSKLAATLPTASLDPRRYDAVMVIGGKGAMFDLPVDTALQDVLAAVWTQGGVVAAVCHGPAALAEVRLADGSHLVQGRAMTGFTEEEEALFGKRWASEFAFQLEPAMRGRGARWEEAPLMMPKVVVDGRLVTGQNPYSTPATAEAVVRASGRVPVARDRWRDERSMALVEQHLRQRDGHAAAELAAHGADYHAQLIGILGYYQLQAAQSPQVIGDALAIMLLGRPWMDEPQLDVAIAEAHLRLGDTAAARKHLQPVLEKHPQLEQAKALLARMQP</sequence>
<reference evidence="6 7" key="1">
    <citation type="submission" date="2020-08" db="EMBL/GenBank/DDBJ databases">
        <title>Stenotrophomonas tumulicola JCM 30961.</title>
        <authorList>
            <person name="Deng Y."/>
        </authorList>
    </citation>
    <scope>NUCLEOTIDE SEQUENCE [LARGE SCALE GENOMIC DNA]</scope>
    <source>
        <strain evidence="6 7">JCM 30961</strain>
    </source>
</reference>
<keyword evidence="2" id="KW-0456">Lyase</keyword>
<evidence type="ECO:0000256" key="1">
    <source>
        <dbReference type="ARBA" id="ARBA00023016"/>
    </source>
</evidence>
<dbReference type="PANTHER" id="PTHR48094:SF11">
    <property type="entry name" value="GLUTATHIONE-INDEPENDENT GLYOXALASE HSP31-RELATED"/>
    <property type="match status" value="1"/>
</dbReference>
<accession>A0A7W3FNM4</accession>
<dbReference type="CDD" id="cd03141">
    <property type="entry name" value="GATase1_Hsp31_like"/>
    <property type="match status" value="1"/>
</dbReference>
<evidence type="ECO:0000313" key="7">
    <source>
        <dbReference type="Proteomes" id="UP000547058"/>
    </source>
</evidence>
<dbReference type="Proteomes" id="UP000547058">
    <property type="component" value="Unassembled WGS sequence"/>
</dbReference>
<dbReference type="InterPro" id="IPR029062">
    <property type="entry name" value="Class_I_gatase-like"/>
</dbReference>
<feature type="domain" description="DJ-1/PfpI" evidence="5">
    <location>
        <begin position="43"/>
        <end position="242"/>
    </location>
</feature>
<keyword evidence="4" id="KW-0732">Signal</keyword>
<evidence type="ECO:0000256" key="4">
    <source>
        <dbReference type="SAM" id="SignalP"/>
    </source>
</evidence>
<keyword evidence="1" id="KW-0346">Stress response</keyword>
<dbReference type="GO" id="GO:0019243">
    <property type="term" value="P:methylglyoxal catabolic process to D-lactate via S-lactoyl-glutathione"/>
    <property type="evidence" value="ECO:0007669"/>
    <property type="project" value="TreeGrafter"/>
</dbReference>
<dbReference type="RefSeq" id="WP_182339982.1">
    <property type="nucleotide sequence ID" value="NZ_JACGXS010000007.1"/>
</dbReference>
<protein>
    <submittedName>
        <fullName evidence="6">DJ-1/PfpI family protein</fullName>
    </submittedName>
</protein>
<dbReference type="Pfam" id="PF01965">
    <property type="entry name" value="DJ-1_PfpI"/>
    <property type="match status" value="1"/>
</dbReference>
<dbReference type="EMBL" id="JACGXS010000007">
    <property type="protein sequence ID" value="MBA8682848.1"/>
    <property type="molecule type" value="Genomic_DNA"/>
</dbReference>
<evidence type="ECO:0000256" key="2">
    <source>
        <dbReference type="ARBA" id="ARBA00023239"/>
    </source>
</evidence>
<proteinExistence type="inferred from homology"/>
<comment type="caution">
    <text evidence="6">The sequence shown here is derived from an EMBL/GenBank/DDBJ whole genome shotgun (WGS) entry which is preliminary data.</text>
</comment>
<dbReference type="GO" id="GO:0005737">
    <property type="term" value="C:cytoplasm"/>
    <property type="evidence" value="ECO:0007669"/>
    <property type="project" value="TreeGrafter"/>
</dbReference>
<dbReference type="InterPro" id="IPR002818">
    <property type="entry name" value="DJ-1/PfpI"/>
</dbReference>
<feature type="signal peptide" evidence="4">
    <location>
        <begin position="1"/>
        <end position="20"/>
    </location>
</feature>
<dbReference type="AlphaFoldDB" id="A0A7W3FNM4"/>
<comment type="similarity">
    <text evidence="3">Belongs to the peptidase C56 family. HSP31-like subfamily.</text>
</comment>
<dbReference type="GO" id="GO:0019172">
    <property type="term" value="F:glyoxalase III activity"/>
    <property type="evidence" value="ECO:0007669"/>
    <property type="project" value="TreeGrafter"/>
</dbReference>
<dbReference type="Gene3D" id="3.40.50.880">
    <property type="match status" value="1"/>
</dbReference>
<dbReference type="SUPFAM" id="SSF52317">
    <property type="entry name" value="Class I glutamine amidotransferase-like"/>
    <property type="match status" value="1"/>
</dbReference>
<keyword evidence="7" id="KW-1185">Reference proteome</keyword>
<dbReference type="PANTHER" id="PTHR48094">
    <property type="entry name" value="PROTEIN/NUCLEIC ACID DEGLYCASE DJ-1-RELATED"/>
    <property type="match status" value="1"/>
</dbReference>
<evidence type="ECO:0000259" key="5">
    <source>
        <dbReference type="Pfam" id="PF01965"/>
    </source>
</evidence>
<name>A0A7W3FNM4_9GAMM</name>
<organism evidence="6 7">
    <name type="scientific">Stenotrophomonas tumulicola</name>
    <dbReference type="NCBI Taxonomy" id="1685415"/>
    <lineage>
        <taxon>Bacteria</taxon>
        <taxon>Pseudomonadati</taxon>
        <taxon>Pseudomonadota</taxon>
        <taxon>Gammaproteobacteria</taxon>
        <taxon>Lysobacterales</taxon>
        <taxon>Lysobacteraceae</taxon>
        <taxon>Stenotrophomonas</taxon>
    </lineage>
</organism>